<dbReference type="GO" id="GO:0032979">
    <property type="term" value="P:protein insertion into mitochondrial inner membrane from matrix"/>
    <property type="evidence" value="ECO:0007669"/>
    <property type="project" value="TreeGrafter"/>
</dbReference>
<dbReference type="GO" id="GO:0005743">
    <property type="term" value="C:mitochondrial inner membrane"/>
    <property type="evidence" value="ECO:0007669"/>
    <property type="project" value="TreeGrafter"/>
</dbReference>
<dbReference type="Proteomes" id="UP000825729">
    <property type="component" value="Unassembled WGS sequence"/>
</dbReference>
<evidence type="ECO:0000256" key="7">
    <source>
        <dbReference type="SAM" id="MobiDB-lite"/>
    </source>
</evidence>
<sequence length="440" mass="48501">MFRRSISTRFSLLAPRLHPSFSHVLLPKDDEKSQSHPINTNEPQTSDPQGRKSFYYYNTSRLGSLHGDWRGGASSFPFGLSSFGRGYSSSTIGEGTTSIEYMSDVAGVLTDKSAEAVITQAPVVNEVAIAAADSAFPVAALQYFIDGIHNLTGLNWWASIMLTTIFIRTATIPLLINTLKATIKLSQIRPHMEEIRDQMQNSMDPQSIAEGQRKMKMLLTEHKVSPFSPMKGLLIQGPVFVSFYLAITNMVEKVPSFKTGGALWFTDLTTVDSMYIFPVLTALSFLITVELNAQEGLEGNPVASTVKNFSRGLAVLTVPFTMTFPKAIFCYWITSNVFSLCYGLVIKRPAVKKLLNIPQIVPPPPTATQRPSIPFFGGSNSVMGRLKAIMQQTNSTTSLSNEQQSELPGKRVSSSSGVLSQRIKNLERTVKSRKKNKKGR</sequence>
<evidence type="ECO:0000259" key="8">
    <source>
        <dbReference type="Pfam" id="PF02096"/>
    </source>
</evidence>
<evidence type="ECO:0000256" key="5">
    <source>
        <dbReference type="ARBA" id="ARBA00023136"/>
    </source>
</evidence>
<organism evidence="9 10">
    <name type="scientific">Aristolochia fimbriata</name>
    <name type="common">White veined hardy Dutchman's pipe vine</name>
    <dbReference type="NCBI Taxonomy" id="158543"/>
    <lineage>
        <taxon>Eukaryota</taxon>
        <taxon>Viridiplantae</taxon>
        <taxon>Streptophyta</taxon>
        <taxon>Embryophyta</taxon>
        <taxon>Tracheophyta</taxon>
        <taxon>Spermatophyta</taxon>
        <taxon>Magnoliopsida</taxon>
        <taxon>Magnoliidae</taxon>
        <taxon>Piperales</taxon>
        <taxon>Aristolochiaceae</taxon>
        <taxon>Aristolochia</taxon>
    </lineage>
</organism>
<dbReference type="Pfam" id="PF02096">
    <property type="entry name" value="60KD_IMP"/>
    <property type="match status" value="1"/>
</dbReference>
<dbReference type="InterPro" id="IPR028055">
    <property type="entry name" value="YidC/Oxa/ALB_C"/>
</dbReference>
<dbReference type="CDD" id="cd20069">
    <property type="entry name" value="5TM_Oxa1-like"/>
    <property type="match status" value="1"/>
</dbReference>
<evidence type="ECO:0000256" key="3">
    <source>
        <dbReference type="ARBA" id="ARBA00022692"/>
    </source>
</evidence>
<dbReference type="NCBIfam" id="TIGR03592">
    <property type="entry name" value="yidC_oxa1_cterm"/>
    <property type="match status" value="1"/>
</dbReference>
<feature type="domain" description="Membrane insertase YidC/Oxa/ALB C-terminal" evidence="8">
    <location>
        <begin position="156"/>
        <end position="347"/>
    </location>
</feature>
<accession>A0AAV7EKR7</accession>
<dbReference type="PANTHER" id="PTHR12428">
    <property type="entry name" value="OXA1"/>
    <property type="match status" value="1"/>
</dbReference>
<evidence type="ECO:0000256" key="1">
    <source>
        <dbReference type="ARBA" id="ARBA00004141"/>
    </source>
</evidence>
<comment type="subcellular location">
    <subcellularLocation>
        <location evidence="1 6">Membrane</location>
        <topology evidence="1 6">Multi-pass membrane protein</topology>
    </subcellularLocation>
</comment>
<feature type="region of interest" description="Disordered" evidence="7">
    <location>
        <begin position="29"/>
        <end position="51"/>
    </location>
</feature>
<evidence type="ECO:0000313" key="10">
    <source>
        <dbReference type="Proteomes" id="UP000825729"/>
    </source>
</evidence>
<dbReference type="InterPro" id="IPR001708">
    <property type="entry name" value="YidC/ALB3/OXA1/COX18"/>
</dbReference>
<keyword evidence="3 6" id="KW-0812">Transmembrane</keyword>
<dbReference type="PANTHER" id="PTHR12428:SF34">
    <property type="entry name" value="MITOCHONDRIAL INNER MEMBRANE PROTEIN OXA1-LIKE"/>
    <property type="match status" value="1"/>
</dbReference>
<dbReference type="AlphaFoldDB" id="A0AAV7EKR7"/>
<evidence type="ECO:0000256" key="4">
    <source>
        <dbReference type="ARBA" id="ARBA00022989"/>
    </source>
</evidence>
<keyword evidence="5" id="KW-0472">Membrane</keyword>
<comment type="similarity">
    <text evidence="2">Belongs to the OXA1/ALB3/YidC (TC 2.A.9.2) family.</text>
</comment>
<keyword evidence="4" id="KW-1133">Transmembrane helix</keyword>
<dbReference type="EMBL" id="JAINDJ010000005">
    <property type="protein sequence ID" value="KAG9448292.1"/>
    <property type="molecule type" value="Genomic_DNA"/>
</dbReference>
<comment type="caution">
    <text evidence="9">The sequence shown here is derived from an EMBL/GenBank/DDBJ whole genome shotgun (WGS) entry which is preliminary data.</text>
</comment>
<dbReference type="GO" id="GO:0032977">
    <property type="term" value="F:membrane insertase activity"/>
    <property type="evidence" value="ECO:0007669"/>
    <property type="project" value="InterPro"/>
</dbReference>
<proteinExistence type="inferred from homology"/>
<protein>
    <recommendedName>
        <fullName evidence="8">Membrane insertase YidC/Oxa/ALB C-terminal domain-containing protein</fullName>
    </recommendedName>
</protein>
<name>A0AAV7EKR7_ARIFI</name>
<keyword evidence="10" id="KW-1185">Reference proteome</keyword>
<reference evidence="9 10" key="1">
    <citation type="submission" date="2021-07" db="EMBL/GenBank/DDBJ databases">
        <title>The Aristolochia fimbriata genome: insights into angiosperm evolution, floral development and chemical biosynthesis.</title>
        <authorList>
            <person name="Jiao Y."/>
        </authorList>
    </citation>
    <scope>NUCLEOTIDE SEQUENCE [LARGE SCALE GENOMIC DNA]</scope>
    <source>
        <strain evidence="9">IBCAS-2021</strain>
        <tissue evidence="9">Leaf</tissue>
    </source>
</reference>
<gene>
    <name evidence="9" type="ORF">H6P81_014420</name>
</gene>
<evidence type="ECO:0000256" key="2">
    <source>
        <dbReference type="ARBA" id="ARBA00010583"/>
    </source>
</evidence>
<comment type="similarity">
    <text evidence="6">Belongs to the OXA1/ALB3/YidC family.</text>
</comment>
<evidence type="ECO:0000256" key="6">
    <source>
        <dbReference type="RuleBase" id="RU003945"/>
    </source>
</evidence>
<feature type="compositionally biased region" description="Polar residues" evidence="7">
    <location>
        <begin position="393"/>
        <end position="423"/>
    </location>
</feature>
<evidence type="ECO:0000313" key="9">
    <source>
        <dbReference type="EMBL" id="KAG9448292.1"/>
    </source>
</evidence>
<feature type="compositionally biased region" description="Polar residues" evidence="7">
    <location>
        <begin position="35"/>
        <end position="48"/>
    </location>
</feature>
<feature type="region of interest" description="Disordered" evidence="7">
    <location>
        <begin position="393"/>
        <end position="440"/>
    </location>
</feature>
<feature type="compositionally biased region" description="Basic residues" evidence="7">
    <location>
        <begin position="431"/>
        <end position="440"/>
    </location>
</feature>